<accession>A0A4C2A2X1</accession>
<dbReference type="AlphaFoldDB" id="A0A4C2A2X1"/>
<feature type="compositionally biased region" description="Basic and acidic residues" evidence="1">
    <location>
        <begin position="181"/>
        <end position="194"/>
    </location>
</feature>
<sequence length="194" mass="22198">MCATSHAPYRNTFVCCAVSRRPPTALAQSVANASRTERCVTFATRKYVPNHIKCMKPICSWRTTRHDTFNWGAVLDAVSVHDHHKFGHFHRERNPTDAKLSPYFGKVQNLSRKLFSLPLMCGVASTDAVSKCRDVCKYYVKPNVGRKHDTKSITESCIIALWRRHPRTADRKPRASGNNSVDREFRFDNEMTQL</sequence>
<dbReference type="EMBL" id="BGZK01002499">
    <property type="protein sequence ID" value="GBP94398.1"/>
    <property type="molecule type" value="Genomic_DNA"/>
</dbReference>
<keyword evidence="3" id="KW-1185">Reference proteome</keyword>
<organism evidence="2 3">
    <name type="scientific">Eumeta variegata</name>
    <name type="common">Bagworm moth</name>
    <name type="synonym">Eumeta japonica</name>
    <dbReference type="NCBI Taxonomy" id="151549"/>
    <lineage>
        <taxon>Eukaryota</taxon>
        <taxon>Metazoa</taxon>
        <taxon>Ecdysozoa</taxon>
        <taxon>Arthropoda</taxon>
        <taxon>Hexapoda</taxon>
        <taxon>Insecta</taxon>
        <taxon>Pterygota</taxon>
        <taxon>Neoptera</taxon>
        <taxon>Endopterygota</taxon>
        <taxon>Lepidoptera</taxon>
        <taxon>Glossata</taxon>
        <taxon>Ditrysia</taxon>
        <taxon>Tineoidea</taxon>
        <taxon>Psychidae</taxon>
        <taxon>Oiketicinae</taxon>
        <taxon>Eumeta</taxon>
    </lineage>
</organism>
<feature type="region of interest" description="Disordered" evidence="1">
    <location>
        <begin position="168"/>
        <end position="194"/>
    </location>
</feature>
<proteinExistence type="predicted"/>
<dbReference type="Proteomes" id="UP000299102">
    <property type="component" value="Unassembled WGS sequence"/>
</dbReference>
<gene>
    <name evidence="2" type="ORF">EVAR_35375_1</name>
</gene>
<evidence type="ECO:0000313" key="2">
    <source>
        <dbReference type="EMBL" id="GBP94398.1"/>
    </source>
</evidence>
<comment type="caution">
    <text evidence="2">The sequence shown here is derived from an EMBL/GenBank/DDBJ whole genome shotgun (WGS) entry which is preliminary data.</text>
</comment>
<evidence type="ECO:0000256" key="1">
    <source>
        <dbReference type="SAM" id="MobiDB-lite"/>
    </source>
</evidence>
<reference evidence="2 3" key="1">
    <citation type="journal article" date="2019" name="Commun. Biol.">
        <title>The bagworm genome reveals a unique fibroin gene that provides high tensile strength.</title>
        <authorList>
            <person name="Kono N."/>
            <person name="Nakamura H."/>
            <person name="Ohtoshi R."/>
            <person name="Tomita M."/>
            <person name="Numata K."/>
            <person name="Arakawa K."/>
        </authorList>
    </citation>
    <scope>NUCLEOTIDE SEQUENCE [LARGE SCALE GENOMIC DNA]</scope>
</reference>
<name>A0A4C2A2X1_EUMVA</name>
<protein>
    <submittedName>
        <fullName evidence="2">Uncharacterized protein</fullName>
    </submittedName>
</protein>
<evidence type="ECO:0000313" key="3">
    <source>
        <dbReference type="Proteomes" id="UP000299102"/>
    </source>
</evidence>